<dbReference type="Gene3D" id="4.10.280.10">
    <property type="entry name" value="Helix-loop-helix DNA-binding domain"/>
    <property type="match status" value="1"/>
</dbReference>
<keyword evidence="5" id="KW-0238">DNA-binding</keyword>
<feature type="domain" description="BHLH" evidence="9">
    <location>
        <begin position="146"/>
        <end position="198"/>
    </location>
</feature>
<sequence length="292" mass="32080">MRGLIALIYGSLRDRKHYLIAPRSEESNCSRVSLEEIISAGGTSQSPWILHPLPLLIRSPIMDCTYSDYGHSELSLPLTDEEDSVSFLTASPSSSASTSGSGEPQASPSPSSNLGRSDDPRGDKKRKAKGRSKGKPQGGIHLVKRSRRTKANDRERNRMHNLNSALDDLRGVLPTFPDDAKLTKIETLRFAHNYIWALSETLRLADQCVDGSRKQVMLPGYLKNIGPPSPGSDEGSWVTTPSPSSATTCTSSPASPSTSEDYAYKRPTDSIFSFRTIQKDFLNEVSCFNDYH</sequence>
<dbReference type="Proteomes" id="UP000288216">
    <property type="component" value="Unassembled WGS sequence"/>
</dbReference>
<feature type="compositionally biased region" description="Basic residues" evidence="8">
    <location>
        <begin position="123"/>
        <end position="134"/>
    </location>
</feature>
<dbReference type="GO" id="GO:0007423">
    <property type="term" value="P:sensory organ development"/>
    <property type="evidence" value="ECO:0007669"/>
    <property type="project" value="TreeGrafter"/>
</dbReference>
<evidence type="ECO:0000256" key="4">
    <source>
        <dbReference type="ARBA" id="ARBA00023015"/>
    </source>
</evidence>
<feature type="region of interest" description="Disordered" evidence="8">
    <location>
        <begin position="224"/>
        <end position="262"/>
    </location>
</feature>
<evidence type="ECO:0000256" key="1">
    <source>
        <dbReference type="ARBA" id="ARBA00022473"/>
    </source>
</evidence>
<keyword evidence="7" id="KW-0539">Nucleus</keyword>
<dbReference type="PANTHER" id="PTHR19290">
    <property type="entry name" value="BASIC HELIX-LOOP-HELIX PROTEIN NEUROGENIN-RELATED"/>
    <property type="match status" value="1"/>
</dbReference>
<accession>A0A401NXW5</accession>
<dbReference type="OrthoDB" id="5969565at2759"/>
<evidence type="ECO:0000256" key="7">
    <source>
        <dbReference type="ARBA" id="ARBA00023242"/>
    </source>
</evidence>
<name>A0A401NXW5_SCYTO</name>
<dbReference type="GO" id="GO:0000981">
    <property type="term" value="F:DNA-binding transcription factor activity, RNA polymerase II-specific"/>
    <property type="evidence" value="ECO:0007669"/>
    <property type="project" value="TreeGrafter"/>
</dbReference>
<feature type="compositionally biased region" description="Low complexity" evidence="8">
    <location>
        <begin position="85"/>
        <end position="102"/>
    </location>
</feature>
<comment type="caution">
    <text evidence="10">The sequence shown here is derived from an EMBL/GenBank/DDBJ whole genome shotgun (WGS) entry which is preliminary data.</text>
</comment>
<dbReference type="GO" id="GO:0005634">
    <property type="term" value="C:nucleus"/>
    <property type="evidence" value="ECO:0007669"/>
    <property type="project" value="TreeGrafter"/>
</dbReference>
<dbReference type="GO" id="GO:0045944">
    <property type="term" value="P:positive regulation of transcription by RNA polymerase II"/>
    <property type="evidence" value="ECO:0007669"/>
    <property type="project" value="TreeGrafter"/>
</dbReference>
<dbReference type="GO" id="GO:0061564">
    <property type="term" value="P:axon development"/>
    <property type="evidence" value="ECO:0007669"/>
    <property type="project" value="TreeGrafter"/>
</dbReference>
<keyword evidence="1" id="KW-0217">Developmental protein</keyword>
<reference evidence="10 11" key="1">
    <citation type="journal article" date="2018" name="Nat. Ecol. Evol.">
        <title>Shark genomes provide insights into elasmobranch evolution and the origin of vertebrates.</title>
        <authorList>
            <person name="Hara Y"/>
            <person name="Yamaguchi K"/>
            <person name="Onimaru K"/>
            <person name="Kadota M"/>
            <person name="Koyanagi M"/>
            <person name="Keeley SD"/>
            <person name="Tatsumi K"/>
            <person name="Tanaka K"/>
            <person name="Motone F"/>
            <person name="Kageyama Y"/>
            <person name="Nozu R"/>
            <person name="Adachi N"/>
            <person name="Nishimura O"/>
            <person name="Nakagawa R"/>
            <person name="Tanegashima C"/>
            <person name="Kiyatake I"/>
            <person name="Matsumoto R"/>
            <person name="Murakumo K"/>
            <person name="Nishida K"/>
            <person name="Terakita A"/>
            <person name="Kuratani S"/>
            <person name="Sato K"/>
            <person name="Hyodo S Kuraku.S."/>
        </authorList>
    </citation>
    <scope>NUCLEOTIDE SEQUENCE [LARGE SCALE GENOMIC DNA]</scope>
</reference>
<evidence type="ECO:0000313" key="11">
    <source>
        <dbReference type="Proteomes" id="UP000288216"/>
    </source>
</evidence>
<evidence type="ECO:0000256" key="5">
    <source>
        <dbReference type="ARBA" id="ARBA00023125"/>
    </source>
</evidence>
<feature type="compositionally biased region" description="Polar residues" evidence="8">
    <location>
        <begin position="104"/>
        <end position="115"/>
    </location>
</feature>
<dbReference type="AlphaFoldDB" id="A0A401NXW5"/>
<dbReference type="CDD" id="cd19718">
    <property type="entry name" value="bHLH_TS_NGN3_ATOH5"/>
    <property type="match status" value="1"/>
</dbReference>
<dbReference type="InterPro" id="IPR032656">
    <property type="entry name" value="Ngn3_bHLH"/>
</dbReference>
<keyword evidence="6" id="KW-0804">Transcription</keyword>
<dbReference type="GO" id="GO:0070888">
    <property type="term" value="F:E-box binding"/>
    <property type="evidence" value="ECO:0007669"/>
    <property type="project" value="TreeGrafter"/>
</dbReference>
<dbReference type="InterPro" id="IPR036638">
    <property type="entry name" value="HLH_DNA-bd_sf"/>
</dbReference>
<dbReference type="GO" id="GO:0046983">
    <property type="term" value="F:protein dimerization activity"/>
    <property type="evidence" value="ECO:0007669"/>
    <property type="project" value="InterPro"/>
</dbReference>
<evidence type="ECO:0000256" key="8">
    <source>
        <dbReference type="SAM" id="MobiDB-lite"/>
    </source>
</evidence>
<evidence type="ECO:0000256" key="2">
    <source>
        <dbReference type="ARBA" id="ARBA00022782"/>
    </source>
</evidence>
<organism evidence="10 11">
    <name type="scientific">Scyliorhinus torazame</name>
    <name type="common">Cloudy catshark</name>
    <name type="synonym">Catulus torazame</name>
    <dbReference type="NCBI Taxonomy" id="75743"/>
    <lineage>
        <taxon>Eukaryota</taxon>
        <taxon>Metazoa</taxon>
        <taxon>Chordata</taxon>
        <taxon>Craniata</taxon>
        <taxon>Vertebrata</taxon>
        <taxon>Chondrichthyes</taxon>
        <taxon>Elasmobranchii</taxon>
        <taxon>Galeomorphii</taxon>
        <taxon>Galeoidea</taxon>
        <taxon>Carcharhiniformes</taxon>
        <taxon>Scyliorhinidae</taxon>
        <taxon>Scyliorhinus</taxon>
    </lineage>
</organism>
<dbReference type="SMART" id="SM00353">
    <property type="entry name" value="HLH"/>
    <property type="match status" value="1"/>
</dbReference>
<dbReference type="OMA" id="EGSWVTT"/>
<feature type="compositionally biased region" description="Low complexity" evidence="8">
    <location>
        <begin position="239"/>
        <end position="259"/>
    </location>
</feature>
<dbReference type="PANTHER" id="PTHR19290:SF163">
    <property type="entry name" value="BASIC HELIX-LOOP-HELIX NEURAL TRANSCRIPTION FACTOR TAP"/>
    <property type="match status" value="1"/>
</dbReference>
<feature type="region of interest" description="Disordered" evidence="8">
    <location>
        <begin position="83"/>
        <end position="162"/>
    </location>
</feature>
<keyword evidence="2" id="KW-0221">Differentiation</keyword>
<dbReference type="Pfam" id="PF00010">
    <property type="entry name" value="HLH"/>
    <property type="match status" value="1"/>
</dbReference>
<keyword evidence="11" id="KW-1185">Reference proteome</keyword>
<dbReference type="FunFam" id="4.10.280.10:FF:000006">
    <property type="entry name" value="Neurogenic differentiation factor"/>
    <property type="match status" value="1"/>
</dbReference>
<evidence type="ECO:0000313" key="10">
    <source>
        <dbReference type="EMBL" id="GCB65680.1"/>
    </source>
</evidence>
<dbReference type="InterPro" id="IPR050359">
    <property type="entry name" value="bHLH_transcription_factors"/>
</dbReference>
<dbReference type="EMBL" id="BFAA01002868">
    <property type="protein sequence ID" value="GCB65680.1"/>
    <property type="molecule type" value="Genomic_DNA"/>
</dbReference>
<keyword evidence="3" id="KW-0524">Neurogenesis</keyword>
<keyword evidence="4" id="KW-0805">Transcription regulation</keyword>
<gene>
    <name evidence="10" type="ORF">scyTo_0007768</name>
</gene>
<evidence type="ECO:0000256" key="6">
    <source>
        <dbReference type="ARBA" id="ARBA00023163"/>
    </source>
</evidence>
<dbReference type="PROSITE" id="PS50888">
    <property type="entry name" value="BHLH"/>
    <property type="match status" value="1"/>
</dbReference>
<proteinExistence type="predicted"/>
<dbReference type="STRING" id="75743.A0A401NXW5"/>
<dbReference type="SUPFAM" id="SSF47459">
    <property type="entry name" value="HLH, helix-loop-helix DNA-binding domain"/>
    <property type="match status" value="1"/>
</dbReference>
<dbReference type="InterPro" id="IPR011598">
    <property type="entry name" value="bHLH_dom"/>
</dbReference>
<evidence type="ECO:0000256" key="3">
    <source>
        <dbReference type="ARBA" id="ARBA00022902"/>
    </source>
</evidence>
<protein>
    <recommendedName>
        <fullName evidence="9">BHLH domain-containing protein</fullName>
    </recommendedName>
</protein>
<evidence type="ECO:0000259" key="9">
    <source>
        <dbReference type="PROSITE" id="PS50888"/>
    </source>
</evidence>